<keyword evidence="7 10" id="KW-0472">Membrane</keyword>
<evidence type="ECO:0000313" key="11">
    <source>
        <dbReference type="Proteomes" id="UP000694925"/>
    </source>
</evidence>
<evidence type="ECO:0000256" key="2">
    <source>
        <dbReference type="ARBA" id="ARBA00022475"/>
    </source>
</evidence>
<evidence type="ECO:0000256" key="9">
    <source>
        <dbReference type="ARBA" id="ARBA00023224"/>
    </source>
</evidence>
<comment type="similarity">
    <text evidence="10">Belongs to the insect chemoreceptor superfamily. Heteromeric odorant receptor channel (TC 1.A.69) family.</text>
</comment>
<dbReference type="PANTHER" id="PTHR21137">
    <property type="entry name" value="ODORANT RECEPTOR"/>
    <property type="match status" value="1"/>
</dbReference>
<evidence type="ECO:0000256" key="3">
    <source>
        <dbReference type="ARBA" id="ARBA00022606"/>
    </source>
</evidence>
<evidence type="ECO:0000256" key="5">
    <source>
        <dbReference type="ARBA" id="ARBA00022725"/>
    </source>
</evidence>
<feature type="transmembrane region" description="Helical" evidence="10">
    <location>
        <begin position="127"/>
        <end position="149"/>
    </location>
</feature>
<sequence length="373" mass="42276">MFDNVTPERAISFTKYSVIVTALWPLPPTATKFERIRYTALRTFFTMNAISLLLALLNAIRVHKESPMEVTRAVQMSSALFMLLANTVSGVYQYDRFQRVLEEVKNYLENAELYERSVLQKYIDNHCALYGVLGVWVYVSALVFIVGFIPTPDPMPCNAVYPFRIDHEPLHTIVLLHQCVAALQIVSNLNLNIQTALLTFFSAARFEILMIKMRDVKDAVMLATCMAQYHDIKRFAREVIAATLPYCFITVASSFFVVIFSAVCLFVNLPDTMKIQFCMHCISGLTETFICALPCDYLMNMSGNVMSGLYESDWYNRARELKMSILIGLTPQAPLIVKIPGLLSGLTLSFFSSFLSNVFSMFTVMRVMMIGDD</sequence>
<comment type="caution">
    <text evidence="10">Lacks conserved residue(s) required for the propagation of feature annotation.</text>
</comment>
<dbReference type="InterPro" id="IPR004117">
    <property type="entry name" value="7tm6_olfct_rcpt"/>
</dbReference>
<dbReference type="PANTHER" id="PTHR21137:SF35">
    <property type="entry name" value="ODORANT RECEPTOR 19A-RELATED"/>
    <property type="match status" value="1"/>
</dbReference>
<feature type="transmembrane region" description="Helical" evidence="10">
    <location>
        <begin position="40"/>
        <end position="60"/>
    </location>
</feature>
<evidence type="ECO:0000313" key="12">
    <source>
        <dbReference type="RefSeq" id="XP_017890641.2"/>
    </source>
</evidence>
<keyword evidence="4 10" id="KW-0812">Transmembrane</keyword>
<keyword evidence="2" id="KW-1003">Cell membrane</keyword>
<feature type="transmembrane region" description="Helical" evidence="10">
    <location>
        <begin position="72"/>
        <end position="92"/>
    </location>
</feature>
<dbReference type="RefSeq" id="XP_017890641.2">
    <property type="nucleotide sequence ID" value="XM_018035152.2"/>
</dbReference>
<keyword evidence="6 10" id="KW-1133">Transmembrane helix</keyword>
<feature type="transmembrane region" description="Helical" evidence="10">
    <location>
        <begin position="243"/>
        <end position="269"/>
    </location>
</feature>
<dbReference type="GeneID" id="108631311"/>
<keyword evidence="11" id="KW-1185">Reference proteome</keyword>
<name>A0AAJ7JD45_9HYME</name>
<keyword evidence="9 10" id="KW-0807">Transducer</keyword>
<keyword evidence="3 10" id="KW-0716">Sensory transduction</keyword>
<proteinExistence type="inferred from homology"/>
<dbReference type="AlphaFoldDB" id="A0AAJ7JD45"/>
<dbReference type="Proteomes" id="UP000694925">
    <property type="component" value="Unplaced"/>
</dbReference>
<protein>
    <recommendedName>
        <fullName evidence="10">Odorant receptor</fullName>
    </recommendedName>
</protein>
<dbReference type="GO" id="GO:0005886">
    <property type="term" value="C:plasma membrane"/>
    <property type="evidence" value="ECO:0007669"/>
    <property type="project" value="UniProtKB-SubCell"/>
</dbReference>
<evidence type="ECO:0000256" key="1">
    <source>
        <dbReference type="ARBA" id="ARBA00004651"/>
    </source>
</evidence>
<evidence type="ECO:0000256" key="8">
    <source>
        <dbReference type="ARBA" id="ARBA00023170"/>
    </source>
</evidence>
<comment type="subcellular location">
    <subcellularLocation>
        <location evidence="1 10">Cell membrane</location>
        <topology evidence="1 10">Multi-pass membrane protein</topology>
    </subcellularLocation>
</comment>
<dbReference type="GO" id="GO:0004984">
    <property type="term" value="F:olfactory receptor activity"/>
    <property type="evidence" value="ECO:0007669"/>
    <property type="project" value="InterPro"/>
</dbReference>
<dbReference type="GO" id="GO:0005549">
    <property type="term" value="F:odorant binding"/>
    <property type="evidence" value="ECO:0007669"/>
    <property type="project" value="InterPro"/>
</dbReference>
<evidence type="ECO:0000256" key="7">
    <source>
        <dbReference type="ARBA" id="ARBA00023136"/>
    </source>
</evidence>
<accession>A0AAJ7JD45</accession>
<evidence type="ECO:0000256" key="4">
    <source>
        <dbReference type="ARBA" id="ARBA00022692"/>
    </source>
</evidence>
<keyword evidence="5 10" id="KW-0552">Olfaction</keyword>
<dbReference type="KEGG" id="ccal:108631311"/>
<gene>
    <name evidence="12" type="primary">LOC108631311</name>
</gene>
<dbReference type="Pfam" id="PF02949">
    <property type="entry name" value="7tm_6"/>
    <property type="match status" value="1"/>
</dbReference>
<feature type="transmembrane region" description="Helical" evidence="10">
    <location>
        <begin position="339"/>
        <end position="359"/>
    </location>
</feature>
<keyword evidence="8 10" id="KW-0675">Receptor</keyword>
<evidence type="ECO:0000256" key="10">
    <source>
        <dbReference type="RuleBase" id="RU351113"/>
    </source>
</evidence>
<evidence type="ECO:0000256" key="6">
    <source>
        <dbReference type="ARBA" id="ARBA00022989"/>
    </source>
</evidence>
<reference evidence="12" key="1">
    <citation type="submission" date="2025-08" db="UniProtKB">
        <authorList>
            <consortium name="RefSeq"/>
        </authorList>
    </citation>
    <scope>IDENTIFICATION</scope>
    <source>
        <tissue evidence="12">Whole body</tissue>
    </source>
</reference>
<organism evidence="11 12">
    <name type="scientific">Ceratina calcarata</name>
    <dbReference type="NCBI Taxonomy" id="156304"/>
    <lineage>
        <taxon>Eukaryota</taxon>
        <taxon>Metazoa</taxon>
        <taxon>Ecdysozoa</taxon>
        <taxon>Arthropoda</taxon>
        <taxon>Hexapoda</taxon>
        <taxon>Insecta</taxon>
        <taxon>Pterygota</taxon>
        <taxon>Neoptera</taxon>
        <taxon>Endopterygota</taxon>
        <taxon>Hymenoptera</taxon>
        <taxon>Apocrita</taxon>
        <taxon>Aculeata</taxon>
        <taxon>Apoidea</taxon>
        <taxon>Anthophila</taxon>
        <taxon>Apidae</taxon>
        <taxon>Ceratina</taxon>
        <taxon>Zadontomerus</taxon>
    </lineage>
</organism>
<dbReference type="GO" id="GO:0007165">
    <property type="term" value="P:signal transduction"/>
    <property type="evidence" value="ECO:0007669"/>
    <property type="project" value="UniProtKB-KW"/>
</dbReference>